<name>A0A8S1M8S8_PARPR</name>
<dbReference type="Pfam" id="PF09458">
    <property type="entry name" value="H_lectin"/>
    <property type="match status" value="1"/>
</dbReference>
<evidence type="ECO:0000259" key="1">
    <source>
        <dbReference type="Pfam" id="PF09458"/>
    </source>
</evidence>
<dbReference type="GO" id="GO:0007155">
    <property type="term" value="P:cell adhesion"/>
    <property type="evidence" value="ECO:0007669"/>
    <property type="project" value="InterPro"/>
</dbReference>
<feature type="domain" description="H-type lectin" evidence="1">
    <location>
        <begin position="40"/>
        <end position="106"/>
    </location>
</feature>
<organism evidence="2 3">
    <name type="scientific">Paramecium primaurelia</name>
    <dbReference type="NCBI Taxonomy" id="5886"/>
    <lineage>
        <taxon>Eukaryota</taxon>
        <taxon>Sar</taxon>
        <taxon>Alveolata</taxon>
        <taxon>Ciliophora</taxon>
        <taxon>Intramacronucleata</taxon>
        <taxon>Oligohymenophorea</taxon>
        <taxon>Peniculida</taxon>
        <taxon>Parameciidae</taxon>
        <taxon>Paramecium</taxon>
    </lineage>
</organism>
<dbReference type="AlphaFoldDB" id="A0A8S1M8S8"/>
<dbReference type="Proteomes" id="UP000688137">
    <property type="component" value="Unassembled WGS sequence"/>
</dbReference>
<comment type="caution">
    <text evidence="2">The sequence shown here is derived from an EMBL/GenBank/DDBJ whole genome shotgun (WGS) entry which is preliminary data.</text>
</comment>
<gene>
    <name evidence="2" type="ORF">PPRIM_AZ9-3.1.T0570172</name>
</gene>
<dbReference type="EMBL" id="CAJJDM010000058">
    <property type="protein sequence ID" value="CAD8077018.1"/>
    <property type="molecule type" value="Genomic_DNA"/>
</dbReference>
<evidence type="ECO:0000313" key="3">
    <source>
        <dbReference type="Proteomes" id="UP000688137"/>
    </source>
</evidence>
<sequence length="418" mass="47410">MIFQFLLIQFTQGIITESSGEVTQFSYQVSGFNCQNGYTSTINFPGSFANIPKLILYPSLFDFASVNSNHPIAKIEIVSLTLTNFQIKLTCPYQRINSYYLRWYAIDDQRLIVINEFNLNPIATKSYTFQNPNIKKAIVSIIGIGYKGSFEVTLSITDLTSTSLTVNVNNYNTNLVFIGYQVILGTDEIITYIDNISSTNVYTSPQYPAQTNSYFITAFNKIQLGNSGILTLRTTVYQGASVVNYDTSRWGSGVYAQNKIQTYWLKYTVNNPFLAMECFTVRVSKLFEMNSDQKPAFQLELFEINKVVNTIGSESILINESITLLNIHIYYKCPSNNKKVHSQMNKCNNCSGSNKIYNLNHHCHGSINTINIYAKYNAQINYKELTLTTTSNSITIVQKLTNKIITQETILFVEFLDV</sequence>
<evidence type="ECO:0000313" key="2">
    <source>
        <dbReference type="EMBL" id="CAD8077018.1"/>
    </source>
</evidence>
<dbReference type="GO" id="GO:0030246">
    <property type="term" value="F:carbohydrate binding"/>
    <property type="evidence" value="ECO:0007669"/>
    <property type="project" value="InterPro"/>
</dbReference>
<keyword evidence="3" id="KW-1185">Reference proteome</keyword>
<accession>A0A8S1M8S8</accession>
<dbReference type="InterPro" id="IPR019019">
    <property type="entry name" value="H-type_lectin_domain"/>
</dbReference>
<protein>
    <recommendedName>
        <fullName evidence="1">H-type lectin domain-containing protein</fullName>
    </recommendedName>
</protein>
<proteinExistence type="predicted"/>
<reference evidence="2" key="1">
    <citation type="submission" date="2021-01" db="EMBL/GenBank/DDBJ databases">
        <authorList>
            <consortium name="Genoscope - CEA"/>
            <person name="William W."/>
        </authorList>
    </citation>
    <scope>NUCLEOTIDE SEQUENCE</scope>
</reference>